<keyword evidence="2" id="KW-1185">Reference proteome</keyword>
<protein>
    <submittedName>
        <fullName evidence="1">Uncharacterized protein</fullName>
    </submittedName>
</protein>
<dbReference type="HOGENOM" id="CLU_2997120_0_0_1"/>
<gene>
    <name evidence="1" type="ORF">PAXRUDRAFT_830820</name>
</gene>
<sequence length="57" mass="6501">MDVHQDCLVALCTYYLNIITDPLHSVQERKMHRVLQSKGPGLSQLTKYLTVGLDNDK</sequence>
<evidence type="ECO:0000313" key="1">
    <source>
        <dbReference type="EMBL" id="KIK91488.1"/>
    </source>
</evidence>
<name>A0A0D0DK26_9AGAM</name>
<evidence type="ECO:0000313" key="2">
    <source>
        <dbReference type="Proteomes" id="UP000054538"/>
    </source>
</evidence>
<dbReference type="EMBL" id="KN825382">
    <property type="protein sequence ID" value="KIK91488.1"/>
    <property type="molecule type" value="Genomic_DNA"/>
</dbReference>
<dbReference type="Proteomes" id="UP000054538">
    <property type="component" value="Unassembled WGS sequence"/>
</dbReference>
<reference evidence="1 2" key="1">
    <citation type="submission" date="2014-04" db="EMBL/GenBank/DDBJ databases">
        <authorList>
            <consortium name="DOE Joint Genome Institute"/>
            <person name="Kuo A."/>
            <person name="Kohler A."/>
            <person name="Jargeat P."/>
            <person name="Nagy L.G."/>
            <person name="Floudas D."/>
            <person name="Copeland A."/>
            <person name="Barry K.W."/>
            <person name="Cichocki N."/>
            <person name="Veneault-Fourrey C."/>
            <person name="LaButti K."/>
            <person name="Lindquist E.A."/>
            <person name="Lipzen A."/>
            <person name="Lundell T."/>
            <person name="Morin E."/>
            <person name="Murat C."/>
            <person name="Sun H."/>
            <person name="Tunlid A."/>
            <person name="Henrissat B."/>
            <person name="Grigoriev I.V."/>
            <person name="Hibbett D.S."/>
            <person name="Martin F."/>
            <person name="Nordberg H.P."/>
            <person name="Cantor M.N."/>
            <person name="Hua S.X."/>
        </authorList>
    </citation>
    <scope>NUCLEOTIDE SEQUENCE [LARGE SCALE GENOMIC DNA]</scope>
    <source>
        <strain evidence="1 2">Ve08.2h10</strain>
    </source>
</reference>
<accession>A0A0D0DK26</accession>
<dbReference type="AlphaFoldDB" id="A0A0D0DK26"/>
<organism evidence="1 2">
    <name type="scientific">Paxillus rubicundulus Ve08.2h10</name>
    <dbReference type="NCBI Taxonomy" id="930991"/>
    <lineage>
        <taxon>Eukaryota</taxon>
        <taxon>Fungi</taxon>
        <taxon>Dikarya</taxon>
        <taxon>Basidiomycota</taxon>
        <taxon>Agaricomycotina</taxon>
        <taxon>Agaricomycetes</taxon>
        <taxon>Agaricomycetidae</taxon>
        <taxon>Boletales</taxon>
        <taxon>Paxilineae</taxon>
        <taxon>Paxillaceae</taxon>
        <taxon>Paxillus</taxon>
    </lineage>
</organism>
<reference evidence="2" key="2">
    <citation type="submission" date="2015-01" db="EMBL/GenBank/DDBJ databases">
        <title>Evolutionary Origins and Diversification of the Mycorrhizal Mutualists.</title>
        <authorList>
            <consortium name="DOE Joint Genome Institute"/>
            <consortium name="Mycorrhizal Genomics Consortium"/>
            <person name="Kohler A."/>
            <person name="Kuo A."/>
            <person name="Nagy L.G."/>
            <person name="Floudas D."/>
            <person name="Copeland A."/>
            <person name="Barry K.W."/>
            <person name="Cichocki N."/>
            <person name="Veneault-Fourrey C."/>
            <person name="LaButti K."/>
            <person name="Lindquist E.A."/>
            <person name="Lipzen A."/>
            <person name="Lundell T."/>
            <person name="Morin E."/>
            <person name="Murat C."/>
            <person name="Riley R."/>
            <person name="Ohm R."/>
            <person name="Sun H."/>
            <person name="Tunlid A."/>
            <person name="Henrissat B."/>
            <person name="Grigoriev I.V."/>
            <person name="Hibbett D.S."/>
            <person name="Martin F."/>
        </authorList>
    </citation>
    <scope>NUCLEOTIDE SEQUENCE [LARGE SCALE GENOMIC DNA]</scope>
    <source>
        <strain evidence="2">Ve08.2h10</strain>
    </source>
</reference>
<dbReference type="InParanoid" id="A0A0D0DK26"/>
<proteinExistence type="predicted"/>